<sequence length="127" mass="13763">MCASMDSVPAEMEADGIVMAVFGNLMVMSRLRQPIHDELEATFMTLASLSEEMGKFKVQLNIAKDNTSSYRTTCIVLYLRASFQGQEQCVQGVANMLRTADITNRPSGADQDDGKEPSAPTPGIGIV</sequence>
<dbReference type="Proteomes" id="UP000016936">
    <property type="component" value="Unassembled WGS sequence"/>
</dbReference>
<dbReference type="EMBL" id="KB445572">
    <property type="protein sequence ID" value="EMD94458.1"/>
    <property type="molecule type" value="Genomic_DNA"/>
</dbReference>
<gene>
    <name evidence="2" type="ORF">COCHEDRAFT_1028342</name>
</gene>
<reference evidence="3" key="2">
    <citation type="journal article" date="2013" name="PLoS Genet.">
        <title>Comparative genome structure, secondary metabolite, and effector coding capacity across Cochliobolus pathogens.</title>
        <authorList>
            <person name="Condon B.J."/>
            <person name="Leng Y."/>
            <person name="Wu D."/>
            <person name="Bushley K.E."/>
            <person name="Ohm R.A."/>
            <person name="Otillar R."/>
            <person name="Martin J."/>
            <person name="Schackwitz W."/>
            <person name="Grimwood J."/>
            <person name="MohdZainudin N."/>
            <person name="Xue C."/>
            <person name="Wang R."/>
            <person name="Manning V.A."/>
            <person name="Dhillon B."/>
            <person name="Tu Z.J."/>
            <person name="Steffenson B.J."/>
            <person name="Salamov A."/>
            <person name="Sun H."/>
            <person name="Lowry S."/>
            <person name="LaButti K."/>
            <person name="Han J."/>
            <person name="Copeland A."/>
            <person name="Lindquist E."/>
            <person name="Barry K."/>
            <person name="Schmutz J."/>
            <person name="Baker S.E."/>
            <person name="Ciuffetti L.M."/>
            <person name="Grigoriev I.V."/>
            <person name="Zhong S."/>
            <person name="Turgeon B.G."/>
        </authorList>
    </citation>
    <scope>NUCLEOTIDE SEQUENCE [LARGE SCALE GENOMIC DNA]</scope>
    <source>
        <strain evidence="3">C5 / ATCC 48332 / race O</strain>
    </source>
</reference>
<keyword evidence="3" id="KW-1185">Reference proteome</keyword>
<accession>M2V352</accession>
<dbReference type="OrthoDB" id="10363818at2759"/>
<protein>
    <submittedName>
        <fullName evidence="2">Uncharacterized protein</fullName>
    </submittedName>
</protein>
<evidence type="ECO:0000313" key="3">
    <source>
        <dbReference type="Proteomes" id="UP000016936"/>
    </source>
</evidence>
<reference evidence="2 3" key="1">
    <citation type="journal article" date="2012" name="PLoS Pathog.">
        <title>Diverse lifestyles and strategies of plant pathogenesis encoded in the genomes of eighteen Dothideomycetes fungi.</title>
        <authorList>
            <person name="Ohm R.A."/>
            <person name="Feau N."/>
            <person name="Henrissat B."/>
            <person name="Schoch C.L."/>
            <person name="Horwitz B.A."/>
            <person name="Barry K.W."/>
            <person name="Condon B.J."/>
            <person name="Copeland A.C."/>
            <person name="Dhillon B."/>
            <person name="Glaser F."/>
            <person name="Hesse C.N."/>
            <person name="Kosti I."/>
            <person name="LaButti K."/>
            <person name="Lindquist E.A."/>
            <person name="Lucas S."/>
            <person name="Salamov A.A."/>
            <person name="Bradshaw R.E."/>
            <person name="Ciuffetti L."/>
            <person name="Hamelin R.C."/>
            <person name="Kema G.H.J."/>
            <person name="Lawrence C."/>
            <person name="Scott J.A."/>
            <person name="Spatafora J.W."/>
            <person name="Turgeon B.G."/>
            <person name="de Wit P.J.G.M."/>
            <person name="Zhong S."/>
            <person name="Goodwin S.B."/>
            <person name="Grigoriev I.V."/>
        </authorList>
    </citation>
    <scope>NUCLEOTIDE SEQUENCE [LARGE SCALE GENOMIC DNA]</scope>
    <source>
        <strain evidence="3">C5 / ATCC 48332 / race O</strain>
    </source>
</reference>
<feature type="region of interest" description="Disordered" evidence="1">
    <location>
        <begin position="101"/>
        <end position="127"/>
    </location>
</feature>
<proteinExistence type="predicted"/>
<dbReference type="HOGENOM" id="CLU_2222767_0_0_1"/>
<name>M2V352_COCH5</name>
<evidence type="ECO:0000256" key="1">
    <source>
        <dbReference type="SAM" id="MobiDB-lite"/>
    </source>
</evidence>
<dbReference type="AlphaFoldDB" id="M2V352"/>
<organism evidence="2 3">
    <name type="scientific">Cochliobolus heterostrophus (strain C5 / ATCC 48332 / race O)</name>
    <name type="common">Southern corn leaf blight fungus</name>
    <name type="synonym">Bipolaris maydis</name>
    <dbReference type="NCBI Taxonomy" id="701091"/>
    <lineage>
        <taxon>Eukaryota</taxon>
        <taxon>Fungi</taxon>
        <taxon>Dikarya</taxon>
        <taxon>Ascomycota</taxon>
        <taxon>Pezizomycotina</taxon>
        <taxon>Dothideomycetes</taxon>
        <taxon>Pleosporomycetidae</taxon>
        <taxon>Pleosporales</taxon>
        <taxon>Pleosporineae</taxon>
        <taxon>Pleosporaceae</taxon>
        <taxon>Bipolaris</taxon>
    </lineage>
</organism>
<evidence type="ECO:0000313" key="2">
    <source>
        <dbReference type="EMBL" id="EMD94458.1"/>
    </source>
</evidence>